<accession>A0A286GB52</accession>
<name>A0A286GB52_9BACT</name>
<dbReference type="EMBL" id="OCNH01000003">
    <property type="protein sequence ID" value="SOD92731.1"/>
    <property type="molecule type" value="Genomic_DNA"/>
</dbReference>
<dbReference type="Pfam" id="PF01408">
    <property type="entry name" value="GFO_IDH_MocA"/>
    <property type="match status" value="1"/>
</dbReference>
<evidence type="ECO:0000259" key="2">
    <source>
        <dbReference type="Pfam" id="PF19051"/>
    </source>
</evidence>
<dbReference type="Gene3D" id="3.30.360.10">
    <property type="entry name" value="Dihydrodipicolinate Reductase, domain 2"/>
    <property type="match status" value="1"/>
</dbReference>
<feature type="domain" description="Gfo/Idh/MocA-like oxidoreductase bacterial type C-terminal" evidence="2">
    <location>
        <begin position="410"/>
        <end position="486"/>
    </location>
</feature>
<dbReference type="Gene3D" id="3.40.50.720">
    <property type="entry name" value="NAD(P)-binding Rossmann-like Domain"/>
    <property type="match status" value="1"/>
</dbReference>
<dbReference type="GO" id="GO:0000166">
    <property type="term" value="F:nucleotide binding"/>
    <property type="evidence" value="ECO:0007669"/>
    <property type="project" value="InterPro"/>
</dbReference>
<feature type="domain" description="Gfo/Idh/MocA-like oxidoreductase N-terminal" evidence="1">
    <location>
        <begin position="73"/>
        <end position="204"/>
    </location>
</feature>
<dbReference type="InterPro" id="IPR036291">
    <property type="entry name" value="NAD(P)-bd_dom_sf"/>
</dbReference>
<organism evidence="3 4">
    <name type="scientific">Spirosoma fluviale</name>
    <dbReference type="NCBI Taxonomy" id="1597977"/>
    <lineage>
        <taxon>Bacteria</taxon>
        <taxon>Pseudomonadati</taxon>
        <taxon>Bacteroidota</taxon>
        <taxon>Cytophagia</taxon>
        <taxon>Cytophagales</taxon>
        <taxon>Cytophagaceae</taxon>
        <taxon>Spirosoma</taxon>
    </lineage>
</organism>
<dbReference type="InterPro" id="IPR000683">
    <property type="entry name" value="Gfo/Idh/MocA-like_OxRdtase_N"/>
</dbReference>
<protein>
    <submittedName>
        <fullName evidence="3">Predicted dehydrogenase</fullName>
    </submittedName>
</protein>
<dbReference type="PANTHER" id="PTHR43818">
    <property type="entry name" value="BCDNA.GH03377"/>
    <property type="match status" value="1"/>
</dbReference>
<dbReference type="Proteomes" id="UP000219452">
    <property type="component" value="Unassembled WGS sequence"/>
</dbReference>
<evidence type="ECO:0000313" key="3">
    <source>
        <dbReference type="EMBL" id="SOD92731.1"/>
    </source>
</evidence>
<dbReference type="SUPFAM" id="SSF51735">
    <property type="entry name" value="NAD(P)-binding Rossmann-fold domains"/>
    <property type="match status" value="1"/>
</dbReference>
<feature type="domain" description="Gfo/Idh/MocA-like oxidoreductase bacterial type C-terminal" evidence="2">
    <location>
        <begin position="245"/>
        <end position="369"/>
    </location>
</feature>
<dbReference type="Pfam" id="PF19051">
    <property type="entry name" value="GFO_IDH_MocA_C2"/>
    <property type="match status" value="2"/>
</dbReference>
<sequence length="494" mass="54886">MYVVKISWLILTVSYKESEPLLLMASDKKSLVTRRKFLDLTAKGTLASTAIISGFPTIVPASVFGKNAPSNRINIGAIGTGRISRTHDMPGVWQYDNALIMAVCDLDSNRAEAAKQLVNGVYAKKTGKDYDGVRVYTDYRELLLNKDIDAVLVSTPDHWHAPIVIDAVRAKKDVYMQKPASLTIAEGRMMADAVKKSGQIVQVGSQQRSSEQFRYAAELVRNGRIGKLKTVYVGLPGDPSGNDEPQMPVPKNLNYDMWLGTTPEVYYTEKRVHPQADFDRPGWLRCEQFGAGMITGWGAHHIDSAHWAMNTEYTGPVEIWGKADFPKHGLWDVHGIFRTEAMYENGVHMIVTNEIANGVRFEGTEGWIFVSRGDAAVTASDPIAKQNAAKKLDASDPKLLTSVIGPNEIHLPVSKEHHGNWLESIVSRKEPIAPTEVGHRSCSACLLHHAAMKLNRKLYWDPKKEQFKNDPEANKLLSRPQRAPYAIKMVASAK</sequence>
<gene>
    <name evidence="3" type="ORF">SAMN06269250_4129</name>
</gene>
<reference evidence="4" key="1">
    <citation type="submission" date="2017-09" db="EMBL/GenBank/DDBJ databases">
        <authorList>
            <person name="Varghese N."/>
            <person name="Submissions S."/>
        </authorList>
    </citation>
    <scope>NUCLEOTIDE SEQUENCE [LARGE SCALE GENOMIC DNA]</scope>
    <source>
        <strain evidence="4">DSM 29961</strain>
    </source>
</reference>
<keyword evidence="4" id="KW-1185">Reference proteome</keyword>
<proteinExistence type="predicted"/>
<dbReference type="AlphaFoldDB" id="A0A286GB52"/>
<dbReference type="InterPro" id="IPR050463">
    <property type="entry name" value="Gfo/Idh/MocA_oxidrdct_glycsds"/>
</dbReference>
<dbReference type="SUPFAM" id="SSF55347">
    <property type="entry name" value="Glyceraldehyde-3-phosphate dehydrogenase-like, C-terminal domain"/>
    <property type="match status" value="1"/>
</dbReference>
<dbReference type="PANTHER" id="PTHR43818:SF5">
    <property type="entry name" value="OXIDOREDUCTASE FAMILY PROTEIN"/>
    <property type="match status" value="1"/>
</dbReference>
<dbReference type="InterPro" id="IPR043906">
    <property type="entry name" value="Gfo/Idh/MocA_OxRdtase_bact_C"/>
</dbReference>
<evidence type="ECO:0000259" key="1">
    <source>
        <dbReference type="Pfam" id="PF01408"/>
    </source>
</evidence>
<evidence type="ECO:0000313" key="4">
    <source>
        <dbReference type="Proteomes" id="UP000219452"/>
    </source>
</evidence>